<organism evidence="2 3">
    <name type="scientific">Pedobacter nutrimenti</name>
    <dbReference type="NCBI Taxonomy" id="1241337"/>
    <lineage>
        <taxon>Bacteria</taxon>
        <taxon>Pseudomonadati</taxon>
        <taxon>Bacteroidota</taxon>
        <taxon>Sphingobacteriia</taxon>
        <taxon>Sphingobacteriales</taxon>
        <taxon>Sphingobacteriaceae</taxon>
        <taxon>Pedobacter</taxon>
    </lineage>
</organism>
<protein>
    <submittedName>
        <fullName evidence="2">Uncharacterized protein</fullName>
    </submittedName>
</protein>
<proteinExistence type="predicted"/>
<dbReference type="RefSeq" id="WP_110828236.1">
    <property type="nucleotide sequence ID" value="NZ_QKLU01000002.1"/>
</dbReference>
<evidence type="ECO:0000313" key="3">
    <source>
        <dbReference type="Proteomes" id="UP000248198"/>
    </source>
</evidence>
<reference evidence="2 3" key="1">
    <citation type="submission" date="2018-06" db="EMBL/GenBank/DDBJ databases">
        <title>Genomic Encyclopedia of Archaeal and Bacterial Type Strains, Phase II (KMG-II): from individual species to whole genera.</title>
        <authorList>
            <person name="Goeker M."/>
        </authorList>
    </citation>
    <scope>NUCLEOTIDE SEQUENCE [LARGE SCALE GENOMIC DNA]</scope>
    <source>
        <strain evidence="2 3">DSM 27372</strain>
    </source>
</reference>
<accession>A0A318UKX1</accession>
<comment type="caution">
    <text evidence="2">The sequence shown here is derived from an EMBL/GenBank/DDBJ whole genome shotgun (WGS) entry which is preliminary data.</text>
</comment>
<dbReference type="Proteomes" id="UP000248198">
    <property type="component" value="Unassembled WGS sequence"/>
</dbReference>
<dbReference type="AlphaFoldDB" id="A0A318UKX1"/>
<dbReference type="EMBL" id="QKLU01000002">
    <property type="protein sequence ID" value="PYF75758.1"/>
    <property type="molecule type" value="Genomic_DNA"/>
</dbReference>
<gene>
    <name evidence="2" type="ORF">B0O44_102312</name>
</gene>
<feature type="chain" id="PRO_5016263129" evidence="1">
    <location>
        <begin position="18"/>
        <end position="380"/>
    </location>
</feature>
<dbReference type="OrthoDB" id="1013052at2"/>
<sequence length="380" mass="41407">MKNYIYTAMVLVAMAFAACNPMKDTLNNLTPDPVPARTLTISSSSSYETTDAANTGISAMLNKMYPQLPNGTKANVTYSYKSNTVKPADSTFANVQYTVTASDYTDGASAVGNGNNKNYSAAQVLAFLEYKYPQAITAANKLVLLTYAFFQSGVTPSSGTLVTEAFLLQSAGWQKIYLLSPAQYTVLGRGINNAFVSADVSSLASSLNVTLKADPAVMLTVKLGDVKYVTYKYYVSATVSHQKIYVLTYDGTNWSPSTTLAFLKQGGIWIPDPTIYYTMVSSDYTNLNLPSVTYNFGTTTNRANVAQYKSFNISATNGTQWTTAEIQAALVYTLNLRFPNAVANPQVPYIITYYAYSGKYTYVPLKFFKTATGFVLADPQ</sequence>
<keyword evidence="3" id="KW-1185">Reference proteome</keyword>
<evidence type="ECO:0000313" key="2">
    <source>
        <dbReference type="EMBL" id="PYF75758.1"/>
    </source>
</evidence>
<dbReference type="PROSITE" id="PS51257">
    <property type="entry name" value="PROKAR_LIPOPROTEIN"/>
    <property type="match status" value="1"/>
</dbReference>
<keyword evidence="1" id="KW-0732">Signal</keyword>
<name>A0A318UKX1_9SPHI</name>
<feature type="signal peptide" evidence="1">
    <location>
        <begin position="1"/>
        <end position="17"/>
    </location>
</feature>
<evidence type="ECO:0000256" key="1">
    <source>
        <dbReference type="SAM" id="SignalP"/>
    </source>
</evidence>